<comment type="caution">
    <text evidence="1">The sequence shown here is derived from an EMBL/GenBank/DDBJ whole genome shotgun (WGS) entry which is preliminary data.</text>
</comment>
<name>A0A1Q8YH86_9BURK</name>
<keyword evidence="2" id="KW-1185">Reference proteome</keyword>
<accession>A0A1Q8YH86</accession>
<sequence>MRAAKARRADGRSRRVLNVNVHDDPTAAHAFAFGDAQSGFLEHAKGHPIAVA</sequence>
<reference evidence="1 2" key="1">
    <citation type="submission" date="2017-01" db="EMBL/GenBank/DDBJ databases">
        <title>Genome sequence of Rhodoferax antarcticus ANT.BR, a psychrophilic purple nonsulfur bacterium from an Antarctic microbial mat.</title>
        <authorList>
            <person name="Baker J."/>
            <person name="Riester C."/>
            <person name="Skinner B."/>
            <person name="Newell A."/>
            <person name="Swingley W."/>
            <person name="Madigan M."/>
            <person name="Jung D."/>
            <person name="Asao M."/>
            <person name="Chen M."/>
            <person name="Loughlin P."/>
            <person name="Pan H."/>
            <person name="Lin S."/>
            <person name="Li N."/>
            <person name="Shaw J."/>
            <person name="Prado M."/>
            <person name="Sherman C."/>
            <person name="Li X."/>
            <person name="Tang J."/>
            <person name="Blankenship R."/>
            <person name="Zhao T."/>
            <person name="Touchman J."/>
            <person name="Sattley M."/>
        </authorList>
    </citation>
    <scope>NUCLEOTIDE SEQUENCE [LARGE SCALE GENOMIC DNA]</scope>
    <source>
        <strain evidence="1 2">ANT.BR</strain>
    </source>
</reference>
<evidence type="ECO:0000313" key="1">
    <source>
        <dbReference type="EMBL" id="OLP07356.1"/>
    </source>
</evidence>
<dbReference type="Proteomes" id="UP000185911">
    <property type="component" value="Unassembled WGS sequence"/>
</dbReference>
<protein>
    <submittedName>
        <fullName evidence="1">Uncharacterized protein</fullName>
    </submittedName>
</protein>
<dbReference type="EMBL" id="MSYM01000008">
    <property type="protein sequence ID" value="OLP07356.1"/>
    <property type="molecule type" value="Genomic_DNA"/>
</dbReference>
<proteinExistence type="predicted"/>
<organism evidence="1 2">
    <name type="scientific">Rhodoferax antarcticus ANT.BR</name>
    <dbReference type="NCBI Taxonomy" id="1111071"/>
    <lineage>
        <taxon>Bacteria</taxon>
        <taxon>Pseudomonadati</taxon>
        <taxon>Pseudomonadota</taxon>
        <taxon>Betaproteobacteria</taxon>
        <taxon>Burkholderiales</taxon>
        <taxon>Comamonadaceae</taxon>
        <taxon>Rhodoferax</taxon>
    </lineage>
</organism>
<gene>
    <name evidence="1" type="ORF">BLL52_1186</name>
</gene>
<dbReference type="AlphaFoldDB" id="A0A1Q8YH86"/>
<evidence type="ECO:0000313" key="2">
    <source>
        <dbReference type="Proteomes" id="UP000185911"/>
    </source>
</evidence>